<dbReference type="AlphaFoldDB" id="A0A2N9YHA0"/>
<accession>A0A2N9YHA0</accession>
<keyword evidence="2" id="KW-1185">Reference proteome</keyword>
<dbReference type="Proteomes" id="UP000234271">
    <property type="component" value="Chromosome"/>
</dbReference>
<sequence>MMGVNGYPIGISFKKRGDKMSNDAINRVLVRVKKITADNVLIVIPTRNYREVISISKAVFPPNYKLAIGTRFFCMANQDVTDVCRLRLTNFEPIKPLKEKYAKLLNE</sequence>
<gene>
    <name evidence="1" type="ORF">BLE401_14855</name>
</gene>
<dbReference type="RefSeq" id="WP_145917085.1">
    <property type="nucleotide sequence ID" value="NZ_CP012373.2"/>
</dbReference>
<proteinExistence type="predicted"/>
<organism evidence="1 2">
    <name type="scientific">Beggiatoa leptomitoformis</name>
    <dbReference type="NCBI Taxonomy" id="288004"/>
    <lineage>
        <taxon>Bacteria</taxon>
        <taxon>Pseudomonadati</taxon>
        <taxon>Pseudomonadota</taxon>
        <taxon>Gammaproteobacteria</taxon>
        <taxon>Thiotrichales</taxon>
        <taxon>Thiotrichaceae</taxon>
        <taxon>Beggiatoa</taxon>
    </lineage>
</organism>
<reference evidence="2" key="1">
    <citation type="submission" date="2016-12" db="EMBL/GenBank/DDBJ databases">
        <title>Complete Genome Sequence of Beggiatoa leptomitiformis D-401.</title>
        <authorList>
            <person name="Fomenkov A."/>
            <person name="Vincze T."/>
            <person name="Grabovich M."/>
            <person name="Anton B.P."/>
            <person name="Dubinina G."/>
            <person name="Orlova M."/>
            <person name="Belousova E."/>
            <person name="Roberts R.J."/>
        </authorList>
    </citation>
    <scope>NUCLEOTIDE SEQUENCE [LARGE SCALE GENOMIC DNA]</scope>
    <source>
        <strain evidence="2">D-401</strain>
    </source>
</reference>
<protein>
    <submittedName>
        <fullName evidence="1">Uncharacterized protein</fullName>
    </submittedName>
</protein>
<dbReference type="EMBL" id="CP018889">
    <property type="protein sequence ID" value="AUI69843.2"/>
    <property type="molecule type" value="Genomic_DNA"/>
</dbReference>
<dbReference type="STRING" id="288004.AL038_09440"/>
<evidence type="ECO:0000313" key="2">
    <source>
        <dbReference type="Proteomes" id="UP000234271"/>
    </source>
</evidence>
<name>A0A2N9YHA0_9GAMM</name>
<evidence type="ECO:0000313" key="1">
    <source>
        <dbReference type="EMBL" id="AUI69843.2"/>
    </source>
</evidence>